<comment type="caution">
    <text evidence="3">The sequence shown here is derived from an EMBL/GenBank/DDBJ whole genome shotgun (WGS) entry which is preliminary data.</text>
</comment>
<name>A0A2U2I4Q2_9BURK</name>
<dbReference type="EMBL" id="PXWF02000070">
    <property type="protein sequence ID" value="PWF54780.1"/>
    <property type="molecule type" value="Genomic_DNA"/>
</dbReference>
<dbReference type="InterPro" id="IPR029063">
    <property type="entry name" value="SAM-dependent_MTases_sf"/>
</dbReference>
<gene>
    <name evidence="3" type="ORF">C7C56_005265</name>
</gene>
<dbReference type="Gene3D" id="3.40.50.150">
    <property type="entry name" value="Vaccinia Virus protein VP39"/>
    <property type="match status" value="1"/>
</dbReference>
<feature type="region of interest" description="Disordered" evidence="1">
    <location>
        <begin position="1"/>
        <end position="23"/>
    </location>
</feature>
<dbReference type="Pfam" id="PF13649">
    <property type="entry name" value="Methyltransf_25"/>
    <property type="match status" value="1"/>
</dbReference>
<protein>
    <submittedName>
        <fullName evidence="3">Methyltransferase domain-containing protein</fullName>
    </submittedName>
</protein>
<dbReference type="GO" id="GO:0032259">
    <property type="term" value="P:methylation"/>
    <property type="evidence" value="ECO:0007669"/>
    <property type="project" value="UniProtKB-KW"/>
</dbReference>
<proteinExistence type="predicted"/>
<dbReference type="InterPro" id="IPR041698">
    <property type="entry name" value="Methyltransf_25"/>
</dbReference>
<dbReference type="GO" id="GO:0008168">
    <property type="term" value="F:methyltransferase activity"/>
    <property type="evidence" value="ECO:0007669"/>
    <property type="project" value="UniProtKB-KW"/>
</dbReference>
<organism evidence="3 4">
    <name type="scientific">Massilia glaciei</name>
    <dbReference type="NCBI Taxonomy" id="1524097"/>
    <lineage>
        <taxon>Bacteria</taxon>
        <taxon>Pseudomonadati</taxon>
        <taxon>Pseudomonadota</taxon>
        <taxon>Betaproteobacteria</taxon>
        <taxon>Burkholderiales</taxon>
        <taxon>Oxalobacteraceae</taxon>
        <taxon>Telluria group</taxon>
        <taxon>Massilia</taxon>
    </lineage>
</organism>
<keyword evidence="3" id="KW-0808">Transferase</keyword>
<keyword evidence="4" id="KW-1185">Reference proteome</keyword>
<dbReference type="AlphaFoldDB" id="A0A2U2I4Q2"/>
<accession>A0A2U2I4Q2</accession>
<dbReference type="SUPFAM" id="SSF53335">
    <property type="entry name" value="S-adenosyl-L-methionine-dependent methyltransferases"/>
    <property type="match status" value="1"/>
</dbReference>
<evidence type="ECO:0000313" key="3">
    <source>
        <dbReference type="EMBL" id="PWF54780.1"/>
    </source>
</evidence>
<evidence type="ECO:0000259" key="2">
    <source>
        <dbReference type="Pfam" id="PF13649"/>
    </source>
</evidence>
<keyword evidence="3" id="KW-0489">Methyltransferase</keyword>
<reference evidence="3 4" key="1">
    <citation type="submission" date="2018-04" db="EMBL/GenBank/DDBJ databases">
        <title>Massilia violaceinigra sp. nov., a novel purple-pigmented bacterium isolated from Tianshan glacier, Xinjiang, China.</title>
        <authorList>
            <person name="Wang H."/>
        </authorList>
    </citation>
    <scope>NUCLEOTIDE SEQUENCE [LARGE SCALE GENOMIC DNA]</scope>
    <source>
        <strain evidence="3 4">B448-2</strain>
    </source>
</reference>
<evidence type="ECO:0000256" key="1">
    <source>
        <dbReference type="SAM" id="MobiDB-lite"/>
    </source>
</evidence>
<evidence type="ECO:0000313" key="4">
    <source>
        <dbReference type="Proteomes" id="UP000241421"/>
    </source>
</evidence>
<sequence>MGRLGRLTTPAAGGADTHHGDLPGGGQAHSFHGIFAKLSRLALGEAPGGRDDAAFADFWQHYMGHYLADIPVYERLLPRGPSRVLDLSCGAGRIGIALARVGAKVDVLVGSDVWLALARANVAKEAAPVRERLQLHRGQTDAFSLGLQYDLIVLGGTSLNLTRDEAQRLAMLRRIGAHLLPDGKFIFDIMDLSAGLSSKHKNWHDVWHCGGGDGRDFAIVGQQFMPEQKRVVFNFYRESIAAGGDTVRSMGSRSRAWLEPEELLGTMHEGGLHLLNEFGQGEVRYFVAALATPA</sequence>
<dbReference type="CDD" id="cd02440">
    <property type="entry name" value="AdoMet_MTases"/>
    <property type="match status" value="1"/>
</dbReference>
<dbReference type="Proteomes" id="UP000241421">
    <property type="component" value="Unassembled WGS sequence"/>
</dbReference>
<feature type="domain" description="Methyltransferase" evidence="2">
    <location>
        <begin position="84"/>
        <end position="183"/>
    </location>
</feature>